<dbReference type="Proteomes" id="UP000503447">
    <property type="component" value="Chromosome"/>
</dbReference>
<gene>
    <name evidence="1" type="ORF">FTUN_2240</name>
</gene>
<evidence type="ECO:0000313" key="1">
    <source>
        <dbReference type="EMBL" id="QJW94718.1"/>
    </source>
</evidence>
<name>A0A6M5YL59_9BACT</name>
<proteinExistence type="predicted"/>
<dbReference type="KEGG" id="ftj:FTUN_2240"/>
<accession>A0A6M5YL59</accession>
<reference evidence="2" key="1">
    <citation type="submission" date="2020-05" db="EMBL/GenBank/DDBJ databases">
        <title>Frigoriglobus tundricola gen. nov., sp. nov., a psychrotolerant cellulolytic planctomycete of the family Gemmataceae with two divergent copies of 16S rRNA gene.</title>
        <authorList>
            <person name="Kulichevskaya I.S."/>
            <person name="Ivanova A.A."/>
            <person name="Naumoff D.G."/>
            <person name="Beletsky A.V."/>
            <person name="Rijpstra W.I.C."/>
            <person name="Sinninghe Damste J.S."/>
            <person name="Mardanov A.V."/>
            <person name="Ravin N.V."/>
            <person name="Dedysh S.N."/>
        </authorList>
    </citation>
    <scope>NUCLEOTIDE SEQUENCE [LARGE SCALE GENOMIC DNA]</scope>
    <source>
        <strain evidence="2">PL17</strain>
    </source>
</reference>
<evidence type="ECO:0000313" key="2">
    <source>
        <dbReference type="Proteomes" id="UP000503447"/>
    </source>
</evidence>
<dbReference type="RefSeq" id="WP_171470651.1">
    <property type="nucleotide sequence ID" value="NZ_CP053452.2"/>
</dbReference>
<organism evidence="1 2">
    <name type="scientific">Frigoriglobus tundricola</name>
    <dbReference type="NCBI Taxonomy" id="2774151"/>
    <lineage>
        <taxon>Bacteria</taxon>
        <taxon>Pseudomonadati</taxon>
        <taxon>Planctomycetota</taxon>
        <taxon>Planctomycetia</taxon>
        <taxon>Gemmatales</taxon>
        <taxon>Gemmataceae</taxon>
        <taxon>Frigoriglobus</taxon>
    </lineage>
</organism>
<sequence>MTIDITPAFAAYFARNRGPVPGDPEARQPPDYGISASLDGAAIKLTLTFRAGAAYCCYDWGCHLALSAGKRWEWLRRELSARGVPTSDRLELRLSSVIEEGAVFFNLFRPDPARRNWYAFEPVAAYHYDVSAVEAVSAPEAEPAAAPDRGT</sequence>
<keyword evidence="2" id="KW-1185">Reference proteome</keyword>
<dbReference type="AlphaFoldDB" id="A0A6M5YL59"/>
<protein>
    <submittedName>
        <fullName evidence="1">Uncharacterized protein</fullName>
    </submittedName>
</protein>
<dbReference type="EMBL" id="CP053452">
    <property type="protein sequence ID" value="QJW94718.1"/>
    <property type="molecule type" value="Genomic_DNA"/>
</dbReference>